<reference evidence="3" key="1">
    <citation type="journal article" date="2017" name="Nat. Ecol. Evol.">
        <title>Genome expansion and lineage-specific genetic innovations in the forest pathogenic fungi Armillaria.</title>
        <authorList>
            <person name="Sipos G."/>
            <person name="Prasanna A.N."/>
            <person name="Walter M.C."/>
            <person name="O'Connor E."/>
            <person name="Balint B."/>
            <person name="Krizsan K."/>
            <person name="Kiss B."/>
            <person name="Hess J."/>
            <person name="Varga T."/>
            <person name="Slot J."/>
            <person name="Riley R."/>
            <person name="Boka B."/>
            <person name="Rigling D."/>
            <person name="Barry K."/>
            <person name="Lee J."/>
            <person name="Mihaltcheva S."/>
            <person name="LaButti K."/>
            <person name="Lipzen A."/>
            <person name="Waldron R."/>
            <person name="Moloney N.M."/>
            <person name="Sperisen C."/>
            <person name="Kredics L."/>
            <person name="Vagvoelgyi C."/>
            <person name="Patrignani A."/>
            <person name="Fitzpatrick D."/>
            <person name="Nagy I."/>
            <person name="Doyle S."/>
            <person name="Anderson J.B."/>
            <person name="Grigoriev I.V."/>
            <person name="Gueldener U."/>
            <person name="Muensterkoetter M."/>
            <person name="Nagy L.G."/>
        </authorList>
    </citation>
    <scope>NUCLEOTIDE SEQUENCE [LARGE SCALE GENOMIC DNA]</scope>
    <source>
        <strain evidence="3">Ar21-2</strain>
    </source>
</reference>
<organism evidence="2 3">
    <name type="scientific">Armillaria gallica</name>
    <name type="common">Bulbous honey fungus</name>
    <name type="synonym">Armillaria bulbosa</name>
    <dbReference type="NCBI Taxonomy" id="47427"/>
    <lineage>
        <taxon>Eukaryota</taxon>
        <taxon>Fungi</taxon>
        <taxon>Dikarya</taxon>
        <taxon>Basidiomycota</taxon>
        <taxon>Agaricomycotina</taxon>
        <taxon>Agaricomycetes</taxon>
        <taxon>Agaricomycetidae</taxon>
        <taxon>Agaricales</taxon>
        <taxon>Marasmiineae</taxon>
        <taxon>Physalacriaceae</taxon>
        <taxon>Armillaria</taxon>
    </lineage>
</organism>
<feature type="compositionally biased region" description="Low complexity" evidence="1">
    <location>
        <begin position="199"/>
        <end position="210"/>
    </location>
</feature>
<feature type="compositionally biased region" description="Polar residues" evidence="1">
    <location>
        <begin position="73"/>
        <end position="82"/>
    </location>
</feature>
<gene>
    <name evidence="2" type="ORF">ARMGADRAFT_723809</name>
</gene>
<feature type="region of interest" description="Disordered" evidence="1">
    <location>
        <begin position="1"/>
        <end position="126"/>
    </location>
</feature>
<evidence type="ECO:0000256" key="1">
    <source>
        <dbReference type="SAM" id="MobiDB-lite"/>
    </source>
</evidence>
<name>A0A2H3DP57_ARMGA</name>
<feature type="region of interest" description="Disordered" evidence="1">
    <location>
        <begin position="140"/>
        <end position="245"/>
    </location>
</feature>
<accession>A0A2H3DP57</accession>
<dbReference type="InParanoid" id="A0A2H3DP57"/>
<evidence type="ECO:0000313" key="3">
    <source>
        <dbReference type="Proteomes" id="UP000217790"/>
    </source>
</evidence>
<feature type="compositionally biased region" description="Polar residues" evidence="1">
    <location>
        <begin position="220"/>
        <end position="242"/>
    </location>
</feature>
<dbReference type="Proteomes" id="UP000217790">
    <property type="component" value="Unassembled WGS sequence"/>
</dbReference>
<dbReference type="EMBL" id="KZ293650">
    <property type="protein sequence ID" value="PBK97019.1"/>
    <property type="molecule type" value="Genomic_DNA"/>
</dbReference>
<sequence length="310" mass="32514">MVSSPSAGPSRSIVPAKRGPKSSSSVDQPSHSNGPKPSGSRPPRSRFKSKETVPGTSSSESEDEGRPPKKARSSISSPSQTDILKRQAILRTLTFKKKPSPASENKGKPLHSSGTKQNPTTFPSLADAYNSLGALESLEARRSVSNSSPISQASVTEGSRGGSPSLASQPPDAEAPSNSGHSDNAPTQTSTQQTRAGVSTLGPPSTTPTSHVDVPMVDGTRSQTDLQQEGASAPRISSNTPAPYNDMPFSSAMNITEGITQIVFAVLQVSRVHLSRNLVTDLHSSKLGLSRGPLLKKVIQMGMFLDLGLR</sequence>
<protein>
    <submittedName>
        <fullName evidence="2">Uncharacterized protein</fullName>
    </submittedName>
</protein>
<keyword evidence="3" id="KW-1185">Reference proteome</keyword>
<feature type="compositionally biased region" description="Polar residues" evidence="1">
    <location>
        <begin position="112"/>
        <end position="123"/>
    </location>
</feature>
<dbReference type="AlphaFoldDB" id="A0A2H3DP57"/>
<proteinExistence type="predicted"/>
<evidence type="ECO:0000313" key="2">
    <source>
        <dbReference type="EMBL" id="PBK97019.1"/>
    </source>
</evidence>
<feature type="compositionally biased region" description="Polar residues" evidence="1">
    <location>
        <begin position="143"/>
        <end position="157"/>
    </location>
</feature>
<feature type="compositionally biased region" description="Polar residues" evidence="1">
    <location>
        <begin position="21"/>
        <end position="33"/>
    </location>
</feature>
<feature type="compositionally biased region" description="Polar residues" evidence="1">
    <location>
        <begin position="176"/>
        <end position="197"/>
    </location>
</feature>